<dbReference type="PANTHER" id="PTHR30255">
    <property type="entry name" value="SINGLE-STRANDED-DNA-SPECIFIC EXONUCLEASE RECJ"/>
    <property type="match status" value="1"/>
</dbReference>
<evidence type="ECO:0000313" key="10">
    <source>
        <dbReference type="Proteomes" id="UP000648239"/>
    </source>
</evidence>
<evidence type="ECO:0000256" key="4">
    <source>
        <dbReference type="ARBA" id="ARBA00022801"/>
    </source>
</evidence>
<dbReference type="InterPro" id="IPR004610">
    <property type="entry name" value="RecJ"/>
</dbReference>
<feature type="domain" description="DHHA1" evidence="7">
    <location>
        <begin position="355"/>
        <end position="447"/>
    </location>
</feature>
<dbReference type="Pfam" id="PF17768">
    <property type="entry name" value="RecJ_OB"/>
    <property type="match status" value="1"/>
</dbReference>
<dbReference type="EMBL" id="JACXWD010000011">
    <property type="protein sequence ID" value="MBD3867533.1"/>
    <property type="molecule type" value="Genomic_DNA"/>
</dbReference>
<evidence type="ECO:0000259" key="7">
    <source>
        <dbReference type="Pfam" id="PF02272"/>
    </source>
</evidence>
<keyword evidence="5 9" id="KW-0269">Exonuclease</keyword>
<evidence type="ECO:0000313" key="9">
    <source>
        <dbReference type="EMBL" id="MBD3867533.1"/>
    </source>
</evidence>
<sequence length="578" mass="62312">MHHRDHTDPSPARWVLQDVDPLPVAHLVKNLDLPLPVARVLVVRGYTTAEQVREYWNPSLSTLHPPEAFRDMGLAVDRIRKAAAGQERIRVYGDYDVDGISATTLLVKQLRRMGALVDYRIPSRFTDGYGIGVPAVQQAAEDGVRVLVAVDNGSVAYKAHAAAREAGIDMIVCDHHEAGDHRPDVLAHLNPKAADAAYPFPDLCGAGIAWKLAQGLGATPDELTQYTVLGTIADMVPLRGENRVIARYGLDRLNEAVDRGDPGLAALAGVSGLHGRRIGGGQIGFQLGPRLNAAGRMDDASAGVELLLAREIEDARSIAAGLDASNMERREIQEQMYSTAMAQAEAEVGNGAYGLVLADRNWHSGVVGIVASKVVETFSRPAILIAVDDKGIGKGSGRSVPLFDLHSGLAGIGHLLDRFGGHIMAAGLTVREERIPEFRRLFQELCREALEGADLRPVVTCDAELDLADLNESFVEMVERGAPFGLGNATPQFLVRGARPVGEIRILKDRHLKFQIASPQGRPVDCIGFGMAEEAGLLRRSASSGLDLAARVEINIWQNRRSLQLQLKAVRPAAAEAP</sequence>
<dbReference type="GO" id="GO:0006281">
    <property type="term" value="P:DNA repair"/>
    <property type="evidence" value="ECO:0007669"/>
    <property type="project" value="InterPro"/>
</dbReference>
<evidence type="ECO:0000259" key="6">
    <source>
        <dbReference type="Pfam" id="PF01368"/>
    </source>
</evidence>
<dbReference type="InterPro" id="IPR003156">
    <property type="entry name" value="DHHA1_dom"/>
</dbReference>
<reference evidence="9 10" key="1">
    <citation type="submission" date="2020-08" db="EMBL/GenBank/DDBJ databases">
        <title>Acidobacteriota in marine sediments use diverse sulfur dissimilation pathways.</title>
        <authorList>
            <person name="Wasmund K."/>
        </authorList>
    </citation>
    <scope>NUCLEOTIDE SEQUENCE [LARGE SCALE GENOMIC DNA]</scope>
    <source>
        <strain evidence="9">MAG AM4</strain>
    </source>
</reference>
<comment type="similarity">
    <text evidence="1">Belongs to the RecJ family.</text>
</comment>
<evidence type="ECO:0000256" key="3">
    <source>
        <dbReference type="ARBA" id="ARBA00022722"/>
    </source>
</evidence>
<feature type="domain" description="DDH" evidence="6">
    <location>
        <begin position="88"/>
        <end position="219"/>
    </location>
</feature>
<evidence type="ECO:0000259" key="8">
    <source>
        <dbReference type="Pfam" id="PF17768"/>
    </source>
</evidence>
<feature type="domain" description="RecJ OB" evidence="8">
    <location>
        <begin position="461"/>
        <end position="568"/>
    </location>
</feature>
<dbReference type="InterPro" id="IPR051673">
    <property type="entry name" value="SSDNA_exonuclease_RecJ"/>
</dbReference>
<proteinExistence type="inferred from homology"/>
<dbReference type="InterPro" id="IPR041122">
    <property type="entry name" value="RecJ_OB"/>
</dbReference>
<evidence type="ECO:0000256" key="1">
    <source>
        <dbReference type="ARBA" id="ARBA00005915"/>
    </source>
</evidence>
<dbReference type="Pfam" id="PF02272">
    <property type="entry name" value="DHHA1"/>
    <property type="match status" value="1"/>
</dbReference>
<organism evidence="9 10">
    <name type="scientific">Candidatus Polarisedimenticola svalbardensis</name>
    <dbReference type="NCBI Taxonomy" id="2886004"/>
    <lineage>
        <taxon>Bacteria</taxon>
        <taxon>Pseudomonadati</taxon>
        <taxon>Acidobacteriota</taxon>
        <taxon>Candidatus Polarisedimenticolia</taxon>
        <taxon>Candidatus Polarisedimenticolales</taxon>
        <taxon>Candidatus Polarisedimenticolaceae</taxon>
        <taxon>Candidatus Polarisedimenticola</taxon>
    </lineage>
</organism>
<dbReference type="AlphaFoldDB" id="A0A8J6XTI0"/>
<accession>A0A8J6XTI0</accession>
<dbReference type="Pfam" id="PF01368">
    <property type="entry name" value="DHH"/>
    <property type="match status" value="1"/>
</dbReference>
<keyword evidence="4" id="KW-0378">Hydrolase</keyword>
<dbReference type="PANTHER" id="PTHR30255:SF2">
    <property type="entry name" value="SINGLE-STRANDED-DNA-SPECIFIC EXONUCLEASE RECJ"/>
    <property type="match status" value="1"/>
</dbReference>
<dbReference type="SUPFAM" id="SSF64182">
    <property type="entry name" value="DHH phosphoesterases"/>
    <property type="match status" value="1"/>
</dbReference>
<dbReference type="GO" id="GO:0006310">
    <property type="term" value="P:DNA recombination"/>
    <property type="evidence" value="ECO:0007669"/>
    <property type="project" value="InterPro"/>
</dbReference>
<dbReference type="Gene3D" id="3.10.310.30">
    <property type="match status" value="1"/>
</dbReference>
<comment type="caution">
    <text evidence="9">The sequence shown here is derived from an EMBL/GenBank/DDBJ whole genome shotgun (WGS) entry which is preliminary data.</text>
</comment>
<name>A0A8J6XTI0_9BACT</name>
<gene>
    <name evidence="9" type="primary">recJ</name>
    <name evidence="9" type="ORF">IFK94_05360</name>
</gene>
<dbReference type="GO" id="GO:0008409">
    <property type="term" value="F:5'-3' exonuclease activity"/>
    <property type="evidence" value="ECO:0007669"/>
    <property type="project" value="InterPro"/>
</dbReference>
<keyword evidence="3" id="KW-0540">Nuclease</keyword>
<dbReference type="NCBIfam" id="TIGR00644">
    <property type="entry name" value="recJ"/>
    <property type="match status" value="1"/>
</dbReference>
<evidence type="ECO:0000256" key="2">
    <source>
        <dbReference type="ARBA" id="ARBA00019841"/>
    </source>
</evidence>
<dbReference type="GO" id="GO:0003676">
    <property type="term" value="F:nucleic acid binding"/>
    <property type="evidence" value="ECO:0007669"/>
    <property type="project" value="InterPro"/>
</dbReference>
<dbReference type="InterPro" id="IPR001667">
    <property type="entry name" value="DDH_dom"/>
</dbReference>
<dbReference type="Gene3D" id="3.90.1640.30">
    <property type="match status" value="1"/>
</dbReference>
<evidence type="ECO:0000256" key="5">
    <source>
        <dbReference type="ARBA" id="ARBA00022839"/>
    </source>
</evidence>
<dbReference type="InterPro" id="IPR038763">
    <property type="entry name" value="DHH_sf"/>
</dbReference>
<protein>
    <recommendedName>
        <fullName evidence="2">Single-stranded-DNA-specific exonuclease RecJ</fullName>
    </recommendedName>
</protein>
<dbReference type="Proteomes" id="UP000648239">
    <property type="component" value="Unassembled WGS sequence"/>
</dbReference>